<protein>
    <submittedName>
        <fullName evidence="1 3">Uncharacterized protein</fullName>
    </submittedName>
</protein>
<accession>A0A0N4YC92</accession>
<sequence>MWGLTPPRSIAAIRSKFTSVAPATEIEPRKGVVCSPIAVGIVQLSSLIRLPTELIVFLDELFGVGGPDLLQLFYPREILRGELIFSWFFLVIEPFPFQ</sequence>
<keyword evidence="2" id="KW-1185">Reference proteome</keyword>
<evidence type="ECO:0000313" key="1">
    <source>
        <dbReference type="EMBL" id="VDL77740.1"/>
    </source>
</evidence>
<dbReference type="EMBL" id="UYSL01021259">
    <property type="protein sequence ID" value="VDL77740.1"/>
    <property type="molecule type" value="Genomic_DNA"/>
</dbReference>
<evidence type="ECO:0000313" key="3">
    <source>
        <dbReference type="WBParaSite" id="NBR_0001415001-mRNA-1"/>
    </source>
</evidence>
<dbReference type="WBParaSite" id="NBR_0001415001-mRNA-1">
    <property type="protein sequence ID" value="NBR_0001415001-mRNA-1"/>
    <property type="gene ID" value="NBR_0001415001"/>
</dbReference>
<gene>
    <name evidence="1" type="ORF">NBR_LOCUS14151</name>
</gene>
<reference evidence="1 2" key="2">
    <citation type="submission" date="2018-11" db="EMBL/GenBank/DDBJ databases">
        <authorList>
            <consortium name="Pathogen Informatics"/>
        </authorList>
    </citation>
    <scope>NUCLEOTIDE SEQUENCE [LARGE SCALE GENOMIC DNA]</scope>
</reference>
<proteinExistence type="predicted"/>
<evidence type="ECO:0000313" key="2">
    <source>
        <dbReference type="Proteomes" id="UP000271162"/>
    </source>
</evidence>
<dbReference type="Proteomes" id="UP000271162">
    <property type="component" value="Unassembled WGS sequence"/>
</dbReference>
<organism evidence="3">
    <name type="scientific">Nippostrongylus brasiliensis</name>
    <name type="common">Rat hookworm</name>
    <dbReference type="NCBI Taxonomy" id="27835"/>
    <lineage>
        <taxon>Eukaryota</taxon>
        <taxon>Metazoa</taxon>
        <taxon>Ecdysozoa</taxon>
        <taxon>Nematoda</taxon>
        <taxon>Chromadorea</taxon>
        <taxon>Rhabditida</taxon>
        <taxon>Rhabditina</taxon>
        <taxon>Rhabditomorpha</taxon>
        <taxon>Strongyloidea</taxon>
        <taxon>Heligmosomidae</taxon>
        <taxon>Nippostrongylus</taxon>
    </lineage>
</organism>
<dbReference type="AlphaFoldDB" id="A0A0N4YC92"/>
<reference evidence="3" key="1">
    <citation type="submission" date="2017-02" db="UniProtKB">
        <authorList>
            <consortium name="WormBaseParasite"/>
        </authorList>
    </citation>
    <scope>IDENTIFICATION</scope>
</reference>
<name>A0A0N4YC92_NIPBR</name>